<evidence type="ECO:0000259" key="6">
    <source>
        <dbReference type="PROSITE" id="PS51352"/>
    </source>
</evidence>
<dbReference type="CDD" id="cd00340">
    <property type="entry name" value="GSH_Peroxidase"/>
    <property type="match status" value="1"/>
</dbReference>
<protein>
    <recommendedName>
        <fullName evidence="5">Glutathione peroxidase</fullName>
    </recommendedName>
</protein>
<dbReference type="FunFam" id="3.40.30.10:FF:000010">
    <property type="entry name" value="Glutathione peroxidase"/>
    <property type="match status" value="1"/>
</dbReference>
<evidence type="ECO:0000256" key="4">
    <source>
        <dbReference type="PIRSR" id="PIRSR000303-1"/>
    </source>
</evidence>
<gene>
    <name evidence="7" type="ORF">CLV29_0932</name>
</gene>
<organism evidence="7 8">
    <name type="scientific">Naumannella halotolerans</name>
    <dbReference type="NCBI Taxonomy" id="993414"/>
    <lineage>
        <taxon>Bacteria</taxon>
        <taxon>Bacillati</taxon>
        <taxon>Actinomycetota</taxon>
        <taxon>Actinomycetes</taxon>
        <taxon>Propionibacteriales</taxon>
        <taxon>Propionibacteriaceae</taxon>
        <taxon>Naumannella</taxon>
    </lineage>
</organism>
<dbReference type="Proteomes" id="UP000295371">
    <property type="component" value="Unassembled WGS sequence"/>
</dbReference>
<evidence type="ECO:0000256" key="1">
    <source>
        <dbReference type="ARBA" id="ARBA00006926"/>
    </source>
</evidence>
<dbReference type="PROSITE" id="PS51355">
    <property type="entry name" value="GLUTATHIONE_PEROXID_3"/>
    <property type="match status" value="1"/>
</dbReference>
<evidence type="ECO:0000256" key="3">
    <source>
        <dbReference type="ARBA" id="ARBA00023002"/>
    </source>
</evidence>
<evidence type="ECO:0000313" key="8">
    <source>
        <dbReference type="Proteomes" id="UP000295371"/>
    </source>
</evidence>
<dbReference type="PANTHER" id="PTHR11592:SF78">
    <property type="entry name" value="GLUTATHIONE PEROXIDASE"/>
    <property type="match status" value="1"/>
</dbReference>
<keyword evidence="2 5" id="KW-0575">Peroxidase</keyword>
<dbReference type="PRINTS" id="PR01011">
    <property type="entry name" value="GLUTPROXDASE"/>
</dbReference>
<comment type="similarity">
    <text evidence="1 5">Belongs to the glutathione peroxidase family.</text>
</comment>
<dbReference type="InterPro" id="IPR013766">
    <property type="entry name" value="Thioredoxin_domain"/>
</dbReference>
<dbReference type="RefSeq" id="WP_133753858.1">
    <property type="nucleotide sequence ID" value="NZ_SOAW01000001.1"/>
</dbReference>
<dbReference type="GO" id="GO:0034599">
    <property type="term" value="P:cellular response to oxidative stress"/>
    <property type="evidence" value="ECO:0007669"/>
    <property type="project" value="TreeGrafter"/>
</dbReference>
<dbReference type="PIRSF" id="PIRSF000303">
    <property type="entry name" value="Glutathion_perox"/>
    <property type="match status" value="1"/>
</dbReference>
<keyword evidence="3 5" id="KW-0560">Oxidoreductase</keyword>
<dbReference type="InterPro" id="IPR000889">
    <property type="entry name" value="Glutathione_peroxidase"/>
</dbReference>
<evidence type="ECO:0000256" key="2">
    <source>
        <dbReference type="ARBA" id="ARBA00022559"/>
    </source>
</evidence>
<dbReference type="PROSITE" id="PS51352">
    <property type="entry name" value="THIOREDOXIN_2"/>
    <property type="match status" value="1"/>
</dbReference>
<sequence>MTSLSDFTATAIDGTPKQLADYAGEVVLVVNTASQCGFTSQYGPLQQLQTDYADRGFVVLGFPCDQFGHQEPGTEAEIAQFCETSYAVSFPMFAKIDVNGEHAHPLYRWLKSERSGILGGAIKWNFTKFLIDRGGAVVKRYAPTVDPADIRPDIERLLAA</sequence>
<dbReference type="GO" id="GO:0004601">
    <property type="term" value="F:peroxidase activity"/>
    <property type="evidence" value="ECO:0007669"/>
    <property type="project" value="UniProtKB-KW"/>
</dbReference>
<evidence type="ECO:0000313" key="7">
    <source>
        <dbReference type="EMBL" id="TDT33321.1"/>
    </source>
</evidence>
<proteinExistence type="inferred from homology"/>
<dbReference type="SUPFAM" id="SSF52833">
    <property type="entry name" value="Thioredoxin-like"/>
    <property type="match status" value="1"/>
</dbReference>
<name>A0A4R7J7B2_9ACTN</name>
<comment type="caution">
    <text evidence="7">The sequence shown here is derived from an EMBL/GenBank/DDBJ whole genome shotgun (WGS) entry which is preliminary data.</text>
</comment>
<dbReference type="Pfam" id="PF00255">
    <property type="entry name" value="GSHPx"/>
    <property type="match status" value="1"/>
</dbReference>
<reference evidence="7 8" key="1">
    <citation type="submission" date="2019-03" db="EMBL/GenBank/DDBJ databases">
        <title>Genomic Encyclopedia of Archaeal and Bacterial Type Strains, Phase II (KMG-II): from individual species to whole genera.</title>
        <authorList>
            <person name="Goeker M."/>
        </authorList>
    </citation>
    <scope>NUCLEOTIDE SEQUENCE [LARGE SCALE GENOMIC DNA]</scope>
    <source>
        <strain evidence="7 8">DSM 24323</strain>
    </source>
</reference>
<evidence type="ECO:0000256" key="5">
    <source>
        <dbReference type="RuleBase" id="RU000499"/>
    </source>
</evidence>
<keyword evidence="8" id="KW-1185">Reference proteome</keyword>
<dbReference type="InterPro" id="IPR036249">
    <property type="entry name" value="Thioredoxin-like_sf"/>
</dbReference>
<feature type="domain" description="Thioredoxin" evidence="6">
    <location>
        <begin position="1"/>
        <end position="159"/>
    </location>
</feature>
<dbReference type="PANTHER" id="PTHR11592">
    <property type="entry name" value="GLUTATHIONE PEROXIDASE"/>
    <property type="match status" value="1"/>
</dbReference>
<dbReference type="Gene3D" id="3.40.30.10">
    <property type="entry name" value="Glutaredoxin"/>
    <property type="match status" value="1"/>
</dbReference>
<accession>A0A4R7J7B2</accession>
<dbReference type="EMBL" id="SOAW01000001">
    <property type="protein sequence ID" value="TDT33321.1"/>
    <property type="molecule type" value="Genomic_DNA"/>
</dbReference>
<feature type="active site" evidence="4">
    <location>
        <position position="36"/>
    </location>
</feature>
<dbReference type="OrthoDB" id="9785502at2"/>
<dbReference type="AlphaFoldDB" id="A0A4R7J7B2"/>